<evidence type="ECO:0000313" key="2">
    <source>
        <dbReference type="Proteomes" id="UP000295257"/>
    </source>
</evidence>
<dbReference type="EMBL" id="PUFN01000004">
    <property type="protein sequence ID" value="TDG74536.1"/>
    <property type="molecule type" value="Genomic_DNA"/>
</dbReference>
<evidence type="ECO:0000313" key="1">
    <source>
        <dbReference type="EMBL" id="TDG74536.1"/>
    </source>
</evidence>
<proteinExistence type="predicted"/>
<accession>A0A4R5NIV3</accession>
<dbReference type="AlphaFoldDB" id="A0A4R5NIV3"/>
<comment type="caution">
    <text evidence="1">The sequence shown here is derived from an EMBL/GenBank/DDBJ whole genome shotgun (WGS) entry which is preliminary data.</text>
</comment>
<dbReference type="OrthoDB" id="2972986at2"/>
<keyword evidence="2" id="KW-1185">Reference proteome</keyword>
<dbReference type="Proteomes" id="UP000295257">
    <property type="component" value="Unassembled WGS sequence"/>
</dbReference>
<protein>
    <submittedName>
        <fullName evidence="1">Uncharacterized protein</fullName>
    </submittedName>
</protein>
<name>A0A4R5NIV3_9LACO</name>
<dbReference type="RefSeq" id="WP_010019269.1">
    <property type="nucleotide sequence ID" value="NZ_PUFN01000004.1"/>
</dbReference>
<sequence length="114" mass="13750">MGLTIAAVKYGKEFDHFKIGYLDFKDMREEIAPLVGYEYREGDNPFSIQLYCTKEKDFLTRFFSHSDCDGKIMQADLKKLYEEFKQIELKQGSFKEFLEFLKLSVNQKWHWEFY</sequence>
<gene>
    <name evidence="1" type="ORF">C5L30_000252</name>
</gene>
<reference evidence="1 2" key="1">
    <citation type="journal article" date="2019" name="Appl. Microbiol. Biotechnol.">
        <title>Uncovering carbohydrate metabolism through a genotype-phenotype association study of 56 lactic acid bacteria genomes.</title>
        <authorList>
            <person name="Buron-Moles G."/>
            <person name="Chailyan A."/>
            <person name="Dolejs I."/>
            <person name="Forster J."/>
            <person name="Miks M.H."/>
        </authorList>
    </citation>
    <scope>NUCLEOTIDE SEQUENCE [LARGE SCALE GENOMIC DNA]</scope>
    <source>
        <strain evidence="1 2">ATCC 29644</strain>
    </source>
</reference>
<organism evidence="1 2">
    <name type="scientific">Companilactobacillus farciminis</name>
    <dbReference type="NCBI Taxonomy" id="1612"/>
    <lineage>
        <taxon>Bacteria</taxon>
        <taxon>Bacillati</taxon>
        <taxon>Bacillota</taxon>
        <taxon>Bacilli</taxon>
        <taxon>Lactobacillales</taxon>
        <taxon>Lactobacillaceae</taxon>
        <taxon>Companilactobacillus</taxon>
    </lineage>
</organism>